<feature type="region of interest" description="Disordered" evidence="1">
    <location>
        <begin position="215"/>
        <end position="265"/>
    </location>
</feature>
<feature type="compositionally biased region" description="Basic and acidic residues" evidence="1">
    <location>
        <begin position="120"/>
        <end position="134"/>
    </location>
</feature>
<dbReference type="AlphaFoldDB" id="A0A182Q0U0"/>
<evidence type="ECO:0000256" key="1">
    <source>
        <dbReference type="SAM" id="MobiDB-lite"/>
    </source>
</evidence>
<feature type="compositionally biased region" description="Polar residues" evidence="1">
    <location>
        <begin position="216"/>
        <end position="238"/>
    </location>
</feature>
<accession>A0A182Q0U0</accession>
<proteinExistence type="predicted"/>
<dbReference type="VEuPathDB" id="VectorBase:AFAF000813"/>
<reference evidence="2" key="2">
    <citation type="submission" date="2020-05" db="UniProtKB">
        <authorList>
            <consortium name="EnsemblMetazoa"/>
        </authorList>
    </citation>
    <scope>IDENTIFICATION</scope>
    <source>
        <strain evidence="2">FAR1</strain>
    </source>
</reference>
<dbReference type="EnsemblMetazoa" id="AFAF000813-RA">
    <property type="protein sequence ID" value="AFAF000813-PA"/>
    <property type="gene ID" value="AFAF000813"/>
</dbReference>
<sequence>MLCIEFQSLLQRIETIRIEMTMAYNQTVMKLTGLTENDLNQGILEVENNEPNIDSELQNFDKELMSMAEVFRIEGLVSDSIEVGPSAEQQKDSDSTKIGIVWQSAMECFTVKEGHEQQIMHEPEDEFSESRPLESDDIVDTSDQELSPEDTIEKFVSESNDGIVEDTGEDGTALYCIYDDVIETYSDSEEPSKVTVLNSGNANVVSDYEEVIIDSAPQSNNSDSKQTNETNDSFYQSKDNIDSTGPAPVSPTLTSEGTSLQPVSV</sequence>
<protein>
    <submittedName>
        <fullName evidence="2">Uncharacterized protein</fullName>
    </submittedName>
</protein>
<feature type="region of interest" description="Disordered" evidence="1">
    <location>
        <begin position="120"/>
        <end position="147"/>
    </location>
</feature>
<feature type="compositionally biased region" description="Acidic residues" evidence="1">
    <location>
        <begin position="135"/>
        <end position="147"/>
    </location>
</feature>
<evidence type="ECO:0000313" key="2">
    <source>
        <dbReference type="EnsemblMetazoa" id="AFAF000813-PA"/>
    </source>
</evidence>
<dbReference type="EMBL" id="AXCN02001791">
    <property type="status" value="NOT_ANNOTATED_CDS"/>
    <property type="molecule type" value="Genomic_DNA"/>
</dbReference>
<keyword evidence="3" id="KW-1185">Reference proteome</keyword>
<evidence type="ECO:0000313" key="3">
    <source>
        <dbReference type="Proteomes" id="UP000075886"/>
    </source>
</evidence>
<reference evidence="3" key="1">
    <citation type="submission" date="2014-01" db="EMBL/GenBank/DDBJ databases">
        <title>The Genome Sequence of Anopheles farauti FAR1 (V2).</title>
        <authorList>
            <consortium name="The Broad Institute Genomics Platform"/>
            <person name="Neafsey D.E."/>
            <person name="Besansky N."/>
            <person name="Howell P."/>
            <person name="Walton C."/>
            <person name="Young S.K."/>
            <person name="Zeng Q."/>
            <person name="Gargeya S."/>
            <person name="Fitzgerald M."/>
            <person name="Haas B."/>
            <person name="Abouelleil A."/>
            <person name="Allen A.W."/>
            <person name="Alvarado L."/>
            <person name="Arachchi H.M."/>
            <person name="Berlin A.M."/>
            <person name="Chapman S.B."/>
            <person name="Gainer-Dewar J."/>
            <person name="Goldberg J."/>
            <person name="Griggs A."/>
            <person name="Gujja S."/>
            <person name="Hansen M."/>
            <person name="Howarth C."/>
            <person name="Imamovic A."/>
            <person name="Ireland A."/>
            <person name="Larimer J."/>
            <person name="McCowan C."/>
            <person name="Murphy C."/>
            <person name="Pearson M."/>
            <person name="Poon T.W."/>
            <person name="Priest M."/>
            <person name="Roberts A."/>
            <person name="Saif S."/>
            <person name="Shea T."/>
            <person name="Sisk P."/>
            <person name="Sykes S."/>
            <person name="Wortman J."/>
            <person name="Nusbaum C."/>
            <person name="Birren B."/>
        </authorList>
    </citation>
    <scope>NUCLEOTIDE SEQUENCE [LARGE SCALE GENOMIC DNA]</scope>
    <source>
        <strain evidence="3">FAR1</strain>
    </source>
</reference>
<organism evidence="2 3">
    <name type="scientific">Anopheles farauti</name>
    <dbReference type="NCBI Taxonomy" id="69004"/>
    <lineage>
        <taxon>Eukaryota</taxon>
        <taxon>Metazoa</taxon>
        <taxon>Ecdysozoa</taxon>
        <taxon>Arthropoda</taxon>
        <taxon>Hexapoda</taxon>
        <taxon>Insecta</taxon>
        <taxon>Pterygota</taxon>
        <taxon>Neoptera</taxon>
        <taxon>Endopterygota</taxon>
        <taxon>Diptera</taxon>
        <taxon>Nematocera</taxon>
        <taxon>Culicoidea</taxon>
        <taxon>Culicidae</taxon>
        <taxon>Anophelinae</taxon>
        <taxon>Anopheles</taxon>
    </lineage>
</organism>
<dbReference type="Proteomes" id="UP000075886">
    <property type="component" value="Unassembled WGS sequence"/>
</dbReference>
<name>A0A182Q0U0_9DIPT</name>
<feature type="compositionally biased region" description="Polar residues" evidence="1">
    <location>
        <begin position="251"/>
        <end position="265"/>
    </location>
</feature>